<evidence type="ECO:0000313" key="3">
    <source>
        <dbReference type="Proteomes" id="UP000245533"/>
    </source>
</evidence>
<gene>
    <name evidence="2" type="ORF">DDZ15_02970</name>
</gene>
<evidence type="ECO:0000256" key="1">
    <source>
        <dbReference type="SAM" id="SignalP"/>
    </source>
</evidence>
<evidence type="ECO:0000313" key="2">
    <source>
        <dbReference type="EMBL" id="PWN07988.1"/>
    </source>
</evidence>
<dbReference type="Proteomes" id="UP000245533">
    <property type="component" value="Unassembled WGS sequence"/>
</dbReference>
<dbReference type="PANTHER" id="PTHR41247">
    <property type="entry name" value="HTH-TYPE TRANSCRIPTIONAL REPRESSOR YCNK"/>
    <property type="match status" value="1"/>
</dbReference>
<dbReference type="AlphaFoldDB" id="A0A316TVL8"/>
<feature type="chain" id="PRO_5016273676" description="Copper chaperone NosL" evidence="1">
    <location>
        <begin position="26"/>
        <end position="155"/>
    </location>
</feature>
<reference evidence="2 3" key="1">
    <citation type="submission" date="2018-05" db="EMBL/GenBank/DDBJ databases">
        <title>Rhodohalobacter halophilus gen. nov., sp. nov., a moderately halophilic member of the family Balneolaceae.</title>
        <authorList>
            <person name="Liu Z.-W."/>
        </authorList>
    </citation>
    <scope>NUCLEOTIDE SEQUENCE [LARGE SCALE GENOMIC DNA]</scope>
    <source>
        <strain evidence="2 3">8A47</strain>
    </source>
</reference>
<protein>
    <recommendedName>
        <fullName evidence="4">Copper chaperone NosL</fullName>
    </recommendedName>
</protein>
<keyword evidence="1" id="KW-0732">Signal</keyword>
<dbReference type="Pfam" id="PF05573">
    <property type="entry name" value="NosL"/>
    <property type="match status" value="1"/>
</dbReference>
<evidence type="ECO:0008006" key="4">
    <source>
        <dbReference type="Google" id="ProtNLM"/>
    </source>
</evidence>
<dbReference type="PROSITE" id="PS51257">
    <property type="entry name" value="PROKAR_LIPOPROTEIN"/>
    <property type="match status" value="1"/>
</dbReference>
<proteinExistence type="predicted"/>
<dbReference type="SUPFAM" id="SSF160387">
    <property type="entry name" value="NosL/MerB-like"/>
    <property type="match status" value="1"/>
</dbReference>
<dbReference type="PANTHER" id="PTHR41247:SF1">
    <property type="entry name" value="HTH-TYPE TRANSCRIPTIONAL REPRESSOR YCNK"/>
    <property type="match status" value="1"/>
</dbReference>
<sequence>MRRTIMKKSIVLSTLLILLLTACISQDPKEVHLHTDECVYCKMVVSDMQFASQMVSDKGKSYTFDSIECMAAYHYQNPDHAGKSKMYVSDYTRQKQWILIDNANIYHAETIQSPMGLSLFAMPGHVPLPSDIGDAELMNWNVTVNYVVDKWDLQR</sequence>
<dbReference type="InterPro" id="IPR008719">
    <property type="entry name" value="N2O_reductase_NosL"/>
</dbReference>
<name>A0A316TVL8_9BACT</name>
<dbReference type="EMBL" id="QGGB01000002">
    <property type="protein sequence ID" value="PWN07988.1"/>
    <property type="molecule type" value="Genomic_DNA"/>
</dbReference>
<accession>A0A316TVL8</accession>
<keyword evidence="3" id="KW-1185">Reference proteome</keyword>
<organism evidence="2 3">
    <name type="scientific">Rhodohalobacter mucosus</name>
    <dbReference type="NCBI Taxonomy" id="2079485"/>
    <lineage>
        <taxon>Bacteria</taxon>
        <taxon>Pseudomonadati</taxon>
        <taxon>Balneolota</taxon>
        <taxon>Balneolia</taxon>
        <taxon>Balneolales</taxon>
        <taxon>Balneolaceae</taxon>
        <taxon>Rhodohalobacter</taxon>
    </lineage>
</organism>
<comment type="caution">
    <text evidence="2">The sequence shown here is derived from an EMBL/GenBank/DDBJ whole genome shotgun (WGS) entry which is preliminary data.</text>
</comment>
<feature type="signal peptide" evidence="1">
    <location>
        <begin position="1"/>
        <end position="25"/>
    </location>
</feature>